<dbReference type="SUPFAM" id="SSF53448">
    <property type="entry name" value="Nucleotide-diphospho-sugar transferases"/>
    <property type="match status" value="1"/>
</dbReference>
<keyword evidence="1" id="KW-0472">Membrane</keyword>
<dbReference type="Gene3D" id="3.90.550.10">
    <property type="entry name" value="Spore Coat Polysaccharide Biosynthesis Protein SpsA, Chain A"/>
    <property type="match status" value="1"/>
</dbReference>
<accession>A0A2K4FAZ3</accession>
<evidence type="ECO:0000313" key="3">
    <source>
        <dbReference type="EMBL" id="POA08443.1"/>
    </source>
</evidence>
<name>A0A2K4FAZ3_9STAP</name>
<dbReference type="EMBL" id="PPPX01000016">
    <property type="protein sequence ID" value="POA08443.1"/>
    <property type="molecule type" value="Genomic_DNA"/>
</dbReference>
<evidence type="ECO:0000259" key="2">
    <source>
        <dbReference type="Pfam" id="PF00535"/>
    </source>
</evidence>
<feature type="transmembrane region" description="Helical" evidence="1">
    <location>
        <begin position="259"/>
        <end position="278"/>
    </location>
</feature>
<dbReference type="InterPro" id="IPR029044">
    <property type="entry name" value="Nucleotide-diphossugar_trans"/>
</dbReference>
<keyword evidence="4" id="KW-1185">Reference proteome</keyword>
<dbReference type="CDD" id="cd00761">
    <property type="entry name" value="Glyco_tranf_GTA_type"/>
    <property type="match status" value="1"/>
</dbReference>
<dbReference type="Pfam" id="PF00535">
    <property type="entry name" value="Glycos_transf_2"/>
    <property type="match status" value="1"/>
</dbReference>
<keyword evidence="1" id="KW-0812">Transmembrane</keyword>
<reference evidence="3 4" key="1">
    <citation type="submission" date="2017-08" db="EMBL/GenBank/DDBJ databases">
        <title>Draft genome sequences of 64 type strains of genus Staph aureus.</title>
        <authorList>
            <person name="Cole K."/>
            <person name="Golubchik T."/>
            <person name="Russell J."/>
            <person name="Foster D."/>
            <person name="Llewelyn M."/>
            <person name="Wilson D."/>
            <person name="Crook D."/>
            <person name="Paul J."/>
        </authorList>
    </citation>
    <scope>NUCLEOTIDE SEQUENCE [LARGE SCALE GENOMIC DNA]</scope>
    <source>
        <strain evidence="3 4">DSM 29875</strain>
    </source>
</reference>
<dbReference type="OrthoDB" id="9806525at2"/>
<sequence length="344" mass="39238">MKRVLFLIFCSLPLILLGRARYIQSTHSGVRRQVSIIIPARNEAHRLPRLLKSIRRQQQVEVEVIVADDQSTDNTRAIAQEYGTDVVDVEPHTWSGKSYACYVGAQIAHHERLLFMDADTFFTHPYALKDFLGNGQSQGVLSVQPYHETGGALERLASVFNIVTVVGMNIFSLLSHMQTSCLFGPVMLTHREDYWRIGGHRVAKDAVMEGEALYRAYARAGIPIDLRLGKGYVHFRMYHSLSEMVRGFRKHIAVGSSQTHPWVMTLVMLWLSGSMIAVASRRLSALLCYGLSFFVLSRRVISTRLSSIVTFPLHVLFFFYVYGLSWYSTKLRKQVEWKGRHIEL</sequence>
<keyword evidence="3" id="KW-0808">Transferase</keyword>
<dbReference type="GO" id="GO:0016740">
    <property type="term" value="F:transferase activity"/>
    <property type="evidence" value="ECO:0007669"/>
    <property type="project" value="UniProtKB-KW"/>
</dbReference>
<comment type="caution">
    <text evidence="3">The sequence shown here is derived from an EMBL/GenBank/DDBJ whole genome shotgun (WGS) entry which is preliminary data.</text>
</comment>
<protein>
    <submittedName>
        <fullName evidence="3">4,4'-diaponeurosporenoate glycosyltransferase</fullName>
    </submittedName>
</protein>
<keyword evidence="1" id="KW-1133">Transmembrane helix</keyword>
<evidence type="ECO:0000256" key="1">
    <source>
        <dbReference type="SAM" id="Phobius"/>
    </source>
</evidence>
<evidence type="ECO:0000313" key="4">
    <source>
        <dbReference type="Proteomes" id="UP000242712"/>
    </source>
</evidence>
<feature type="domain" description="Glycosyltransferase 2-like" evidence="2">
    <location>
        <begin position="35"/>
        <end position="153"/>
    </location>
</feature>
<dbReference type="RefSeq" id="WP_103372228.1">
    <property type="nucleotide sequence ID" value="NZ_CBCRVO010000002.1"/>
</dbReference>
<gene>
    <name evidence="3" type="ORF">CD039_10220</name>
</gene>
<organism evidence="3 4">
    <name type="scientific">Staphylococcus argensis</name>
    <dbReference type="NCBI Taxonomy" id="1607738"/>
    <lineage>
        <taxon>Bacteria</taxon>
        <taxon>Bacillati</taxon>
        <taxon>Bacillota</taxon>
        <taxon>Bacilli</taxon>
        <taxon>Bacillales</taxon>
        <taxon>Staphylococcaceae</taxon>
        <taxon>Staphylococcus</taxon>
    </lineage>
</organism>
<dbReference type="PANTHER" id="PTHR43646">
    <property type="entry name" value="GLYCOSYLTRANSFERASE"/>
    <property type="match status" value="1"/>
</dbReference>
<feature type="transmembrane region" description="Helical" evidence="1">
    <location>
        <begin position="307"/>
        <end position="327"/>
    </location>
</feature>
<proteinExistence type="predicted"/>
<dbReference type="Proteomes" id="UP000242712">
    <property type="component" value="Unassembled WGS sequence"/>
</dbReference>
<dbReference type="AlphaFoldDB" id="A0A2K4FAZ3"/>
<dbReference type="PANTHER" id="PTHR43646:SF3">
    <property type="entry name" value="SLR1566 PROTEIN"/>
    <property type="match status" value="1"/>
</dbReference>
<dbReference type="GeneID" id="98298718"/>
<dbReference type="InterPro" id="IPR001173">
    <property type="entry name" value="Glyco_trans_2-like"/>
</dbReference>